<reference evidence="3" key="1">
    <citation type="submission" date="2022-01" db="EMBL/GenBank/DDBJ databases">
        <authorList>
            <person name="Braso-Vives M."/>
        </authorList>
    </citation>
    <scope>NUCLEOTIDE SEQUENCE</scope>
</reference>
<dbReference type="EMBL" id="OV696690">
    <property type="protein sequence ID" value="CAH1266132.1"/>
    <property type="molecule type" value="Genomic_DNA"/>
</dbReference>
<gene>
    <name evidence="3" type="primary">Hypp3304</name>
    <name evidence="3" type="ORF">BLAG_LOCUS19827</name>
</gene>
<sequence>MSPPRSHGIVPLNWAAFCLSLCRHLLRLPRTVYRSGKRRSAVPMQATHAPPGRRLQPPRRSHSYAAGELVYTPRYRPLSQQMPGSLYTYDNYVYPGQTQANSRFALPVAYAYQGAVVPGNVWPHELPREQGALKLSRIPQRSYSARIVPVNVSQEFAIRDEVASAPPENTGPPEAWNLIYFTTEASKRRGVPDDFPIYNVESTPMNVEVAGKKKGIIKRALSSMSFRNKISI</sequence>
<evidence type="ECO:0000256" key="1">
    <source>
        <dbReference type="SAM" id="MobiDB-lite"/>
    </source>
</evidence>
<keyword evidence="4" id="KW-1185">Reference proteome</keyword>
<dbReference type="OrthoDB" id="10396488at2759"/>
<feature type="signal peptide" evidence="2">
    <location>
        <begin position="1"/>
        <end position="22"/>
    </location>
</feature>
<proteinExistence type="predicted"/>
<keyword evidence="2" id="KW-0732">Signal</keyword>
<name>A0A8K0ERN5_BRALA</name>
<protein>
    <submittedName>
        <fullName evidence="3">Hypp3304 protein</fullName>
    </submittedName>
</protein>
<evidence type="ECO:0000313" key="4">
    <source>
        <dbReference type="Proteomes" id="UP000838412"/>
    </source>
</evidence>
<feature type="chain" id="PRO_5035429385" evidence="2">
    <location>
        <begin position="23"/>
        <end position="232"/>
    </location>
</feature>
<dbReference type="Proteomes" id="UP000838412">
    <property type="component" value="Chromosome 5"/>
</dbReference>
<evidence type="ECO:0000313" key="3">
    <source>
        <dbReference type="EMBL" id="CAH1266132.1"/>
    </source>
</evidence>
<organism evidence="3 4">
    <name type="scientific">Branchiostoma lanceolatum</name>
    <name type="common">Common lancelet</name>
    <name type="synonym">Amphioxus lanceolatum</name>
    <dbReference type="NCBI Taxonomy" id="7740"/>
    <lineage>
        <taxon>Eukaryota</taxon>
        <taxon>Metazoa</taxon>
        <taxon>Chordata</taxon>
        <taxon>Cephalochordata</taxon>
        <taxon>Leptocardii</taxon>
        <taxon>Amphioxiformes</taxon>
        <taxon>Branchiostomatidae</taxon>
        <taxon>Branchiostoma</taxon>
    </lineage>
</organism>
<evidence type="ECO:0000256" key="2">
    <source>
        <dbReference type="SAM" id="SignalP"/>
    </source>
</evidence>
<dbReference type="AlphaFoldDB" id="A0A8K0ERN5"/>
<accession>A0A8K0ERN5</accession>
<feature type="region of interest" description="Disordered" evidence="1">
    <location>
        <begin position="37"/>
        <end position="60"/>
    </location>
</feature>